<keyword evidence="2" id="KW-0411">Iron-sulfur</keyword>
<dbReference type="InterPro" id="IPR001041">
    <property type="entry name" value="2Fe-2S_ferredoxin-type"/>
</dbReference>
<keyword evidence="1" id="KW-0479">Metal-binding</keyword>
<dbReference type="InterPro" id="IPR012675">
    <property type="entry name" value="Beta-grasp_dom_sf"/>
</dbReference>
<keyword evidence="6" id="KW-1185">Reference proteome</keyword>
<gene>
    <name evidence="5" type="ORF">CYCCA115_LOCUS17821</name>
</gene>
<dbReference type="EMBL" id="CAKOGP040001992">
    <property type="protein sequence ID" value="CAJ1959399.1"/>
    <property type="molecule type" value="Genomic_DNA"/>
</dbReference>
<dbReference type="CDD" id="cd00207">
    <property type="entry name" value="fer2"/>
    <property type="match status" value="1"/>
</dbReference>
<comment type="caution">
    <text evidence="5">The sequence shown here is derived from an EMBL/GenBank/DDBJ whole genome shotgun (WGS) entry which is preliminary data.</text>
</comment>
<dbReference type="InterPro" id="IPR006058">
    <property type="entry name" value="2Fe2S_fd_BS"/>
</dbReference>
<keyword evidence="3" id="KW-0732">Signal</keyword>
<dbReference type="Pfam" id="PF00111">
    <property type="entry name" value="Fer2"/>
    <property type="match status" value="1"/>
</dbReference>
<dbReference type="InterPro" id="IPR036010">
    <property type="entry name" value="2Fe-2S_ferredoxin-like_sf"/>
</dbReference>
<sequence length="238" mass="26039">MAMNYSTLTSAIVIALLAWCSTVNQNAVQALSPSSSFPAQTSQQRFTKSRLFSSTEKAGYEPKWKKKKTLAEEAGSADGLGFEKVGLTGRIPVVFEQGNNTKTSLAFAGQPLRDVASQAGQYIKYQCGKGECGTCECMVNGKWIRPCVATVPALADGEEFKIQLKAISAKSASSGTFFSIRSFIMGFWNNLLGMVGFVKMRRAAQKNWSDRQSYEGRVAQRTREIRAARLAKYANLSP</sequence>
<organism evidence="5 6">
    <name type="scientific">Cylindrotheca closterium</name>
    <dbReference type="NCBI Taxonomy" id="2856"/>
    <lineage>
        <taxon>Eukaryota</taxon>
        <taxon>Sar</taxon>
        <taxon>Stramenopiles</taxon>
        <taxon>Ochrophyta</taxon>
        <taxon>Bacillariophyta</taxon>
        <taxon>Bacillariophyceae</taxon>
        <taxon>Bacillariophycidae</taxon>
        <taxon>Bacillariales</taxon>
        <taxon>Bacillariaceae</taxon>
        <taxon>Cylindrotheca</taxon>
    </lineage>
</organism>
<feature type="domain" description="2Fe-2S ferredoxin-type" evidence="4">
    <location>
        <begin position="108"/>
        <end position="147"/>
    </location>
</feature>
<evidence type="ECO:0000259" key="4">
    <source>
        <dbReference type="Pfam" id="PF00111"/>
    </source>
</evidence>
<evidence type="ECO:0000256" key="1">
    <source>
        <dbReference type="ARBA" id="ARBA00022714"/>
    </source>
</evidence>
<dbReference type="GO" id="GO:0051537">
    <property type="term" value="F:2 iron, 2 sulfur cluster binding"/>
    <property type="evidence" value="ECO:0007669"/>
    <property type="project" value="UniProtKB-KW"/>
</dbReference>
<name>A0AAD2G192_9STRA</name>
<dbReference type="Proteomes" id="UP001295423">
    <property type="component" value="Unassembled WGS sequence"/>
</dbReference>
<evidence type="ECO:0000313" key="5">
    <source>
        <dbReference type="EMBL" id="CAJ1959399.1"/>
    </source>
</evidence>
<feature type="signal peptide" evidence="3">
    <location>
        <begin position="1"/>
        <end position="25"/>
    </location>
</feature>
<keyword evidence="1" id="KW-0001">2Fe-2S</keyword>
<feature type="chain" id="PRO_5042108802" description="2Fe-2S ferredoxin-type domain-containing protein" evidence="3">
    <location>
        <begin position="26"/>
        <end position="238"/>
    </location>
</feature>
<evidence type="ECO:0000313" key="6">
    <source>
        <dbReference type="Proteomes" id="UP001295423"/>
    </source>
</evidence>
<reference evidence="5" key="1">
    <citation type="submission" date="2023-08" db="EMBL/GenBank/DDBJ databases">
        <authorList>
            <person name="Audoor S."/>
            <person name="Bilcke G."/>
        </authorList>
    </citation>
    <scope>NUCLEOTIDE SEQUENCE</scope>
</reference>
<dbReference type="Gene3D" id="3.10.20.30">
    <property type="match status" value="1"/>
</dbReference>
<keyword evidence="1" id="KW-0408">Iron</keyword>
<evidence type="ECO:0000256" key="2">
    <source>
        <dbReference type="ARBA" id="ARBA00023014"/>
    </source>
</evidence>
<accession>A0AAD2G192</accession>
<proteinExistence type="predicted"/>
<evidence type="ECO:0000256" key="3">
    <source>
        <dbReference type="SAM" id="SignalP"/>
    </source>
</evidence>
<dbReference type="AlphaFoldDB" id="A0AAD2G192"/>
<protein>
    <recommendedName>
        <fullName evidence="4">2Fe-2S ferredoxin-type domain-containing protein</fullName>
    </recommendedName>
</protein>
<dbReference type="PROSITE" id="PS00197">
    <property type="entry name" value="2FE2S_FER_1"/>
    <property type="match status" value="1"/>
</dbReference>
<dbReference type="SUPFAM" id="SSF54292">
    <property type="entry name" value="2Fe-2S ferredoxin-like"/>
    <property type="match status" value="1"/>
</dbReference>